<proteinExistence type="inferred from homology"/>
<keyword evidence="6 9" id="KW-0255">Endonuclease</keyword>
<dbReference type="Pfam" id="PF00035">
    <property type="entry name" value="dsrm"/>
    <property type="match status" value="1"/>
</dbReference>
<dbReference type="GO" id="GO:0019843">
    <property type="term" value="F:rRNA binding"/>
    <property type="evidence" value="ECO:0007669"/>
    <property type="project" value="UniProtKB-KW"/>
</dbReference>
<dbReference type="InterPro" id="IPR014720">
    <property type="entry name" value="dsRBD_dom"/>
</dbReference>
<dbReference type="PROSITE" id="PS50142">
    <property type="entry name" value="RNASE_3_2"/>
    <property type="match status" value="1"/>
</dbReference>
<accession>A0A927J2E8</accession>
<dbReference type="GO" id="GO:0010468">
    <property type="term" value="P:regulation of gene expression"/>
    <property type="evidence" value="ECO:0007669"/>
    <property type="project" value="TreeGrafter"/>
</dbReference>
<organism evidence="12 13">
    <name type="scientific">Cellulosimicrobium arenosum</name>
    <dbReference type="NCBI Taxonomy" id="2708133"/>
    <lineage>
        <taxon>Bacteria</taxon>
        <taxon>Bacillati</taxon>
        <taxon>Actinomycetota</taxon>
        <taxon>Actinomycetes</taxon>
        <taxon>Micrococcales</taxon>
        <taxon>Promicromonosporaceae</taxon>
        <taxon>Cellulosimicrobium</taxon>
    </lineage>
</organism>
<evidence type="ECO:0000259" key="11">
    <source>
        <dbReference type="PROSITE" id="PS50142"/>
    </source>
</evidence>
<reference evidence="12" key="2">
    <citation type="submission" date="2020-09" db="EMBL/GenBank/DDBJ databases">
        <authorList>
            <person name="Yu Y."/>
        </authorList>
    </citation>
    <scope>NUCLEOTIDE SEQUENCE</scope>
    <source>
        <strain evidence="12">KCTC 49039</strain>
    </source>
</reference>
<feature type="binding site" evidence="9">
    <location>
        <position position="217"/>
    </location>
    <ligand>
        <name>Mg(2+)</name>
        <dbReference type="ChEBI" id="CHEBI:18420"/>
    </ligand>
</feature>
<keyword evidence="13" id="KW-1185">Reference proteome</keyword>
<evidence type="ECO:0000313" key="13">
    <source>
        <dbReference type="Proteomes" id="UP000610846"/>
    </source>
</evidence>
<keyword evidence="5 9" id="KW-0540">Nuclease</keyword>
<keyword evidence="8 9" id="KW-0694">RNA-binding</keyword>
<comment type="subunit">
    <text evidence="9">Homodimer.</text>
</comment>
<feature type="binding site" evidence="9">
    <location>
        <position position="141"/>
    </location>
    <ligand>
        <name>Mg(2+)</name>
        <dbReference type="ChEBI" id="CHEBI:18420"/>
    </ligand>
</feature>
<dbReference type="InterPro" id="IPR000999">
    <property type="entry name" value="RNase_III_dom"/>
</dbReference>
<dbReference type="SMART" id="SM00358">
    <property type="entry name" value="DSRM"/>
    <property type="match status" value="1"/>
</dbReference>
<dbReference type="InterPro" id="IPR011907">
    <property type="entry name" value="RNase_III"/>
</dbReference>
<evidence type="ECO:0000259" key="10">
    <source>
        <dbReference type="PROSITE" id="PS50137"/>
    </source>
</evidence>
<dbReference type="SUPFAM" id="SSF69065">
    <property type="entry name" value="RNase III domain-like"/>
    <property type="match status" value="1"/>
</dbReference>
<feature type="domain" description="DRBM" evidence="10">
    <location>
        <begin position="255"/>
        <end position="323"/>
    </location>
</feature>
<dbReference type="GO" id="GO:0006397">
    <property type="term" value="P:mRNA processing"/>
    <property type="evidence" value="ECO:0007669"/>
    <property type="project" value="UniProtKB-UniRule"/>
</dbReference>
<evidence type="ECO:0000256" key="6">
    <source>
        <dbReference type="ARBA" id="ARBA00022759"/>
    </source>
</evidence>
<dbReference type="SMART" id="SM00535">
    <property type="entry name" value="RIBOc"/>
    <property type="match status" value="1"/>
</dbReference>
<dbReference type="Gene3D" id="1.10.1520.10">
    <property type="entry name" value="Ribonuclease III domain"/>
    <property type="match status" value="1"/>
</dbReference>
<dbReference type="GO" id="GO:0003725">
    <property type="term" value="F:double-stranded RNA binding"/>
    <property type="evidence" value="ECO:0007669"/>
    <property type="project" value="TreeGrafter"/>
</dbReference>
<comment type="function">
    <text evidence="9">Digests double-stranded RNA. Involved in the processing of primary rRNA transcript to yield the immediate precursors to the large and small rRNAs (23S and 16S). Processes some mRNAs, and tRNAs when they are encoded in the rRNA operon. Processes pre-crRNA and tracrRNA of type II CRISPR loci if present in the organism.</text>
</comment>
<evidence type="ECO:0000256" key="5">
    <source>
        <dbReference type="ARBA" id="ARBA00022722"/>
    </source>
</evidence>
<dbReference type="AlphaFoldDB" id="A0A927J2E8"/>
<evidence type="ECO:0000256" key="8">
    <source>
        <dbReference type="ARBA" id="ARBA00022884"/>
    </source>
</evidence>
<keyword evidence="9" id="KW-0963">Cytoplasm</keyword>
<dbReference type="InterPro" id="IPR036389">
    <property type="entry name" value="RNase_III_sf"/>
</dbReference>
<dbReference type="FunFam" id="1.10.1520.10:FF:000001">
    <property type="entry name" value="Ribonuclease 3"/>
    <property type="match status" value="1"/>
</dbReference>
<comment type="caution">
    <text evidence="12">The sequence shown here is derived from an EMBL/GenBank/DDBJ whole genome shotgun (WGS) entry which is preliminary data.</text>
</comment>
<dbReference type="EMBL" id="JACYHB010000018">
    <property type="protein sequence ID" value="MBD8080666.1"/>
    <property type="molecule type" value="Genomic_DNA"/>
</dbReference>
<comment type="cofactor">
    <cofactor evidence="9">
        <name>Mg(2+)</name>
        <dbReference type="ChEBI" id="CHEBI:18420"/>
    </cofactor>
</comment>
<keyword evidence="4 9" id="KW-0507">mRNA processing</keyword>
<keyword evidence="9" id="KW-0699">rRNA-binding</keyword>
<dbReference type="Proteomes" id="UP000610846">
    <property type="component" value="Unassembled WGS sequence"/>
</dbReference>
<reference evidence="12" key="1">
    <citation type="journal article" date="2018" name="Curr. Microbiol.">
        <title>Cellulosimicrobium arenosum sp. nov., Isolated from Marine Sediment Sand.</title>
        <authorList>
            <person name="Oh M."/>
            <person name="Kim J.H."/>
            <person name="Yoon J.H."/>
            <person name="Schumann P."/>
            <person name="Kim W."/>
        </authorList>
    </citation>
    <scope>NUCLEOTIDE SEQUENCE</scope>
    <source>
        <strain evidence="12">KCTC 49039</strain>
    </source>
</reference>
<name>A0A927J2E8_9MICO</name>
<feature type="domain" description="RNase III" evidence="11">
    <location>
        <begin position="102"/>
        <end position="228"/>
    </location>
</feature>
<gene>
    <name evidence="9" type="primary">rnc</name>
    <name evidence="12" type="ORF">IF651_16615</name>
</gene>
<protein>
    <recommendedName>
        <fullName evidence="9">Ribonuclease 3</fullName>
        <ecNumber evidence="9">3.1.26.3</ecNumber>
    </recommendedName>
    <alternativeName>
        <fullName evidence="9">Ribonuclease III</fullName>
        <shortName evidence="9">RNase III</shortName>
    </alternativeName>
</protein>
<dbReference type="PANTHER" id="PTHR11207:SF0">
    <property type="entry name" value="RIBONUCLEASE 3"/>
    <property type="match status" value="1"/>
</dbReference>
<keyword evidence="9" id="KW-0479">Metal-binding</keyword>
<evidence type="ECO:0000256" key="9">
    <source>
        <dbReference type="HAMAP-Rule" id="MF_00104"/>
    </source>
</evidence>
<dbReference type="GO" id="GO:0005737">
    <property type="term" value="C:cytoplasm"/>
    <property type="evidence" value="ECO:0007669"/>
    <property type="project" value="UniProtKB-SubCell"/>
</dbReference>
<evidence type="ECO:0000256" key="1">
    <source>
        <dbReference type="ARBA" id="ARBA00000109"/>
    </source>
</evidence>
<evidence type="ECO:0000256" key="4">
    <source>
        <dbReference type="ARBA" id="ARBA00022664"/>
    </source>
</evidence>
<evidence type="ECO:0000256" key="2">
    <source>
        <dbReference type="ARBA" id="ARBA00010183"/>
    </source>
</evidence>
<comment type="similarity">
    <text evidence="2">Belongs to the ribonuclease III family.</text>
</comment>
<keyword evidence="3 9" id="KW-0698">rRNA processing</keyword>
<dbReference type="Gene3D" id="3.30.160.20">
    <property type="match status" value="1"/>
</dbReference>
<sequence>MNLPTLGGRRWRACSTPRTCPTRRKRASRGCSEAQDVAQQHPCASFAVEDDRREPHHLPAVQGRQAGARRVPHVRHVQGPPVRRGAALRARRLRRVAPAAPATGLLEKLGVQLDPELLVLSLTHRSFAHENGGIPTNERLEFLGDTVLGLVVTETLYRRHPDHSEGELAKMRAATVSQKSLAVIARTLGLGRYVLLGKGEIRTRGNDKDSILSDTVESVIGAVYLSHGLEEARALVLRLVEPRLTAAADLGAGLDWKTSLQEAAASAGTGAPVYTSDAVGPDHAREFTSYVHLDGRLYGTGRGTAKKYAEQEAAERAYQALVAERAGDDAGA</sequence>
<dbReference type="SUPFAM" id="SSF54768">
    <property type="entry name" value="dsRNA-binding domain-like"/>
    <property type="match status" value="1"/>
</dbReference>
<comment type="catalytic activity">
    <reaction evidence="1 9">
        <text>Endonucleolytic cleavage to 5'-phosphomonoester.</text>
        <dbReference type="EC" id="3.1.26.3"/>
    </reaction>
</comment>
<keyword evidence="9" id="KW-0819">tRNA processing</keyword>
<evidence type="ECO:0000256" key="3">
    <source>
        <dbReference type="ARBA" id="ARBA00022552"/>
    </source>
</evidence>
<dbReference type="PANTHER" id="PTHR11207">
    <property type="entry name" value="RIBONUCLEASE III"/>
    <property type="match status" value="1"/>
</dbReference>
<dbReference type="CDD" id="cd00593">
    <property type="entry name" value="RIBOc"/>
    <property type="match status" value="1"/>
</dbReference>
<dbReference type="Pfam" id="PF14622">
    <property type="entry name" value="Ribonucleas_3_3"/>
    <property type="match status" value="1"/>
</dbReference>
<feature type="active site" evidence="9">
    <location>
        <position position="217"/>
    </location>
</feature>
<keyword evidence="7 9" id="KW-0378">Hydrolase</keyword>
<dbReference type="NCBIfam" id="TIGR02191">
    <property type="entry name" value="RNaseIII"/>
    <property type="match status" value="1"/>
</dbReference>
<feature type="active site" evidence="9">
    <location>
        <position position="145"/>
    </location>
</feature>
<comment type="subcellular location">
    <subcellularLocation>
        <location evidence="9">Cytoplasm</location>
    </subcellularLocation>
</comment>
<dbReference type="GO" id="GO:0004525">
    <property type="term" value="F:ribonuclease III activity"/>
    <property type="evidence" value="ECO:0007669"/>
    <property type="project" value="UniProtKB-UniRule"/>
</dbReference>
<evidence type="ECO:0000313" key="12">
    <source>
        <dbReference type="EMBL" id="MBD8080666.1"/>
    </source>
</evidence>
<dbReference type="GO" id="GO:0006364">
    <property type="term" value="P:rRNA processing"/>
    <property type="evidence" value="ECO:0007669"/>
    <property type="project" value="UniProtKB-UniRule"/>
</dbReference>
<dbReference type="EC" id="3.1.26.3" evidence="9"/>
<dbReference type="GO" id="GO:0046872">
    <property type="term" value="F:metal ion binding"/>
    <property type="evidence" value="ECO:0007669"/>
    <property type="project" value="UniProtKB-KW"/>
</dbReference>
<keyword evidence="9" id="KW-0460">Magnesium</keyword>
<dbReference type="GO" id="GO:0008033">
    <property type="term" value="P:tRNA processing"/>
    <property type="evidence" value="ECO:0007669"/>
    <property type="project" value="UniProtKB-KW"/>
</dbReference>
<dbReference type="PROSITE" id="PS50137">
    <property type="entry name" value="DS_RBD"/>
    <property type="match status" value="1"/>
</dbReference>
<dbReference type="HAMAP" id="MF_00104">
    <property type="entry name" value="RNase_III"/>
    <property type="match status" value="1"/>
</dbReference>
<dbReference type="CDD" id="cd10845">
    <property type="entry name" value="DSRM_RNAse_III_family"/>
    <property type="match status" value="1"/>
</dbReference>
<evidence type="ECO:0000256" key="7">
    <source>
        <dbReference type="ARBA" id="ARBA00022801"/>
    </source>
</evidence>
<feature type="binding site" evidence="9">
    <location>
        <position position="214"/>
    </location>
    <ligand>
        <name>Mg(2+)</name>
        <dbReference type="ChEBI" id="CHEBI:18420"/>
    </ligand>
</feature>